<feature type="domain" description="LCCL" evidence="8">
    <location>
        <begin position="165"/>
        <end position="265"/>
    </location>
</feature>
<feature type="transmembrane region" description="Helical" evidence="7">
    <location>
        <begin position="111"/>
        <end position="130"/>
    </location>
</feature>
<keyword evidence="4 7" id="KW-1133">Transmembrane helix</keyword>
<evidence type="ECO:0000256" key="1">
    <source>
        <dbReference type="ARBA" id="ARBA00004370"/>
    </source>
</evidence>
<proteinExistence type="inferred from homology"/>
<gene>
    <name evidence="9" type="ORF">EJ06DRAFT_554541</name>
</gene>
<dbReference type="AlphaFoldDB" id="A0A6G1I4L5"/>
<feature type="transmembrane region" description="Helical" evidence="7">
    <location>
        <begin position="339"/>
        <end position="362"/>
    </location>
</feature>
<dbReference type="PROSITE" id="PS01309">
    <property type="entry name" value="UPF0057"/>
    <property type="match status" value="1"/>
</dbReference>
<feature type="transmembrane region" description="Helical" evidence="7">
    <location>
        <begin position="294"/>
        <end position="327"/>
    </location>
</feature>
<organism evidence="9 10">
    <name type="scientific">Trichodelitschia bisporula</name>
    <dbReference type="NCBI Taxonomy" id="703511"/>
    <lineage>
        <taxon>Eukaryota</taxon>
        <taxon>Fungi</taxon>
        <taxon>Dikarya</taxon>
        <taxon>Ascomycota</taxon>
        <taxon>Pezizomycotina</taxon>
        <taxon>Dothideomycetes</taxon>
        <taxon>Dothideomycetes incertae sedis</taxon>
        <taxon>Phaeotrichales</taxon>
        <taxon>Phaeotrichaceae</taxon>
        <taxon>Trichodelitschia</taxon>
    </lineage>
</organism>
<dbReference type="Pfam" id="PF03815">
    <property type="entry name" value="LCCL"/>
    <property type="match status" value="1"/>
</dbReference>
<dbReference type="SUPFAM" id="SSF69848">
    <property type="entry name" value="LCCL domain"/>
    <property type="match status" value="1"/>
</dbReference>
<evidence type="ECO:0000256" key="7">
    <source>
        <dbReference type="SAM" id="Phobius"/>
    </source>
</evidence>
<evidence type="ECO:0000313" key="10">
    <source>
        <dbReference type="Proteomes" id="UP000799640"/>
    </source>
</evidence>
<dbReference type="PANTHER" id="PTHR31331:SF8">
    <property type="entry name" value="LCCL DOMAIN PROTEIN (AFU_ORTHOLOGUE AFUA_5G02970)"/>
    <property type="match status" value="1"/>
</dbReference>
<protein>
    <recommendedName>
        <fullName evidence="8">LCCL domain-containing protein</fullName>
    </recommendedName>
</protein>
<comment type="similarity">
    <text evidence="2">Belongs to the UPF0057 (PMP3) family.</text>
</comment>
<evidence type="ECO:0000256" key="6">
    <source>
        <dbReference type="SAM" id="MobiDB-lite"/>
    </source>
</evidence>
<evidence type="ECO:0000256" key="4">
    <source>
        <dbReference type="ARBA" id="ARBA00022989"/>
    </source>
</evidence>
<accession>A0A6G1I4L5</accession>
<dbReference type="SMART" id="SM00603">
    <property type="entry name" value="LCCL"/>
    <property type="match status" value="1"/>
</dbReference>
<feature type="transmembrane region" description="Helical" evidence="7">
    <location>
        <begin position="445"/>
        <end position="464"/>
    </location>
</feature>
<sequence>MPDEPYHDDPITSPQSSEATVAREDALSFLGIDDGATDESGGPDPLTLHQQKHSLLRYLPPDAQRAFRETAQWIKGPQPSRPWRITPVFEGVQTAPIRLIDHYVPRKLHRFWLLVGFYALWLLVFSLMLWKSSFASEIKGYGPPANIGCEARFWLRGNGCGLNGDLCRPFSNSTFAFRCPASCSRAEIIEPYPVGDQKINYQSLVVGGPESNNESEPLYRGDSFVCGAAIHAGFLNDGAGGCGVVRLVGEGADYKSSKAHGIKSIGFDSYFPLSFGFVEGTASQCKDLRWPMLVMSAVFCAILSLFTTSPAVFFASIFTGLFFHVALVSDPPANADYRALISIATGRFLPAAFCMAVMYRLAVRRTLTGLTAQVEKTVLWLGACWVGALNNYTFDKIPIQRLTPHDIQQQPGAIPALIIIVFSLLAIAIGQAWGLRIEGRMPKYLVIYGGLVGSLLLLVAIPGFKVRIHHYILGLIFLPGTSMQNRPSLVYQGLLVGFFINGIARWGFDSILQTWAELRGDAPLGSLLPQILPPIIHQNVGTGLLPNITFEWEHPATERGYDGISILVNEVERFKGWVDSGMRSFTWVREEGHLGLPEYFRFAYLKGSDAADYTRAGVWTAEGGPGLTILTSTVNNFANQSITKAPEIVTLDQATSTTYPPPSQPARESTRDRLKRSFDDARAYVQTEANRFDNNCSSTYTTYGSSNEAMISAILLVLITIFLPPLGVLLIAGCSTDFLINLILTILGFFPGHIHAFYLEYVYYSRLDRAKAGVYDSAPAPFVFSDRILYPRGSRGVEPVGGPQQGVPVAGDAHYATQPEPPVGYGTIPPQQYPEQHPQGVPPYK</sequence>
<dbReference type="PANTHER" id="PTHR31331">
    <property type="entry name" value="LCCL DOMAIN PROTEIN (AFU_ORTHOLOGUE AFUA_5G08630)"/>
    <property type="match status" value="1"/>
</dbReference>
<dbReference type="OrthoDB" id="441660at2759"/>
<comment type="subcellular location">
    <subcellularLocation>
        <location evidence="1">Membrane</location>
    </subcellularLocation>
</comment>
<evidence type="ECO:0000256" key="3">
    <source>
        <dbReference type="ARBA" id="ARBA00022692"/>
    </source>
</evidence>
<dbReference type="GO" id="GO:0016020">
    <property type="term" value="C:membrane"/>
    <property type="evidence" value="ECO:0007669"/>
    <property type="project" value="UniProtKB-SubCell"/>
</dbReference>
<feature type="region of interest" description="Disordered" evidence="6">
    <location>
        <begin position="653"/>
        <end position="672"/>
    </location>
</feature>
<keyword evidence="10" id="KW-1185">Reference proteome</keyword>
<dbReference type="EMBL" id="ML996690">
    <property type="protein sequence ID" value="KAF2402997.1"/>
    <property type="molecule type" value="Genomic_DNA"/>
</dbReference>
<evidence type="ECO:0000256" key="5">
    <source>
        <dbReference type="ARBA" id="ARBA00023136"/>
    </source>
</evidence>
<evidence type="ECO:0000256" key="2">
    <source>
        <dbReference type="ARBA" id="ARBA00009530"/>
    </source>
</evidence>
<dbReference type="InterPro" id="IPR000612">
    <property type="entry name" value="PMP3"/>
</dbReference>
<dbReference type="Gene3D" id="2.170.130.20">
    <property type="entry name" value="LCCL-like domain"/>
    <property type="match status" value="1"/>
</dbReference>
<dbReference type="Pfam" id="PF01679">
    <property type="entry name" value="Pmp3"/>
    <property type="match status" value="1"/>
</dbReference>
<reference evidence="9" key="1">
    <citation type="journal article" date="2020" name="Stud. Mycol.">
        <title>101 Dothideomycetes genomes: a test case for predicting lifestyles and emergence of pathogens.</title>
        <authorList>
            <person name="Haridas S."/>
            <person name="Albert R."/>
            <person name="Binder M."/>
            <person name="Bloem J."/>
            <person name="Labutti K."/>
            <person name="Salamov A."/>
            <person name="Andreopoulos B."/>
            <person name="Baker S."/>
            <person name="Barry K."/>
            <person name="Bills G."/>
            <person name="Bluhm B."/>
            <person name="Cannon C."/>
            <person name="Castanera R."/>
            <person name="Culley D."/>
            <person name="Daum C."/>
            <person name="Ezra D."/>
            <person name="Gonzalez J."/>
            <person name="Henrissat B."/>
            <person name="Kuo A."/>
            <person name="Liang C."/>
            <person name="Lipzen A."/>
            <person name="Lutzoni F."/>
            <person name="Magnuson J."/>
            <person name="Mondo S."/>
            <person name="Nolan M."/>
            <person name="Ohm R."/>
            <person name="Pangilinan J."/>
            <person name="Park H.-J."/>
            <person name="Ramirez L."/>
            <person name="Alfaro M."/>
            <person name="Sun H."/>
            <person name="Tritt A."/>
            <person name="Yoshinaga Y."/>
            <person name="Zwiers L.-H."/>
            <person name="Turgeon B."/>
            <person name="Goodwin S."/>
            <person name="Spatafora J."/>
            <person name="Crous P."/>
            <person name="Grigoriev I."/>
        </authorList>
    </citation>
    <scope>NUCLEOTIDE SEQUENCE</scope>
    <source>
        <strain evidence="9">CBS 262.69</strain>
    </source>
</reference>
<dbReference type="InterPro" id="IPR004043">
    <property type="entry name" value="LCCL"/>
</dbReference>
<feature type="transmembrane region" description="Helical" evidence="7">
    <location>
        <begin position="709"/>
        <end position="732"/>
    </location>
</feature>
<keyword evidence="5 7" id="KW-0472">Membrane</keyword>
<evidence type="ECO:0000259" key="8">
    <source>
        <dbReference type="PROSITE" id="PS50820"/>
    </source>
</evidence>
<evidence type="ECO:0000313" key="9">
    <source>
        <dbReference type="EMBL" id="KAF2402997.1"/>
    </source>
</evidence>
<feature type="region of interest" description="Disordered" evidence="6">
    <location>
        <begin position="808"/>
        <end position="845"/>
    </location>
</feature>
<keyword evidence="3 7" id="KW-0812">Transmembrane</keyword>
<dbReference type="InterPro" id="IPR036609">
    <property type="entry name" value="LCCL_sf"/>
</dbReference>
<name>A0A6G1I4L5_9PEZI</name>
<feature type="transmembrane region" description="Helical" evidence="7">
    <location>
        <begin position="738"/>
        <end position="759"/>
    </location>
</feature>
<dbReference type="Proteomes" id="UP000799640">
    <property type="component" value="Unassembled WGS sequence"/>
</dbReference>
<feature type="transmembrane region" description="Helical" evidence="7">
    <location>
        <begin position="413"/>
        <end position="433"/>
    </location>
</feature>
<dbReference type="PROSITE" id="PS50820">
    <property type="entry name" value="LCCL"/>
    <property type="match status" value="1"/>
</dbReference>
<dbReference type="InterPro" id="IPR051957">
    <property type="entry name" value="CRISP-LCCL_domain"/>
</dbReference>